<evidence type="ECO:0000256" key="5">
    <source>
        <dbReference type="ARBA" id="ARBA00022598"/>
    </source>
</evidence>
<sequence length="441" mass="50494">MTKEELLEQIESQGIKYIRLQITDINGALKNVEIPSTELESSLTNGTMFDGSSIEGLVRINESDMLLKPDIDTFTVLPWTVEREKVGRFICDIYTSDDKHFPGDPRYVLKKVMNEMKEYGYIPYAGPEPEFFILPRDEKTRQPVLSPLDKGGYFDLLPIDLGERVRKNMVETLQSMGIRVEAAHHEVANSQHEIDFRYDNALKTADNIQTFKLVVRTIALLNGLWATFMPKPFFGMNGSGMHTHLSIFKDGKNIFYDPNGTYQLSNELRWFIGGVFKHIDTITVLANPTINSYKRLVPGYEAPVNIAWSVSNRSALVRIPMSRGEGTRLELRSPDPTANPYLLLASVFSSGLEGIKNKIEPPQPVDGNIYEMDYKEKNEKNIRYLPGSLQESLEALKKDEFMKEVLGKHIFEKFIELKEKEIEEFKIAVTDWEISKYINQF</sequence>
<evidence type="ECO:0000256" key="10">
    <source>
        <dbReference type="PIRSR" id="PIRSR604809-1"/>
    </source>
</evidence>
<dbReference type="RefSeq" id="WP_103067526.1">
    <property type="nucleotide sequence ID" value="NZ_AZRL01000022.1"/>
</dbReference>
<feature type="binding site" evidence="12">
    <location>
        <position position="193"/>
    </location>
    <ligand>
        <name>Mg(2+)</name>
        <dbReference type="ChEBI" id="CHEBI:18420"/>
        <label>1</label>
    </ligand>
</feature>
<dbReference type="SUPFAM" id="SSF54368">
    <property type="entry name" value="Glutamine synthetase, N-terminal domain"/>
    <property type="match status" value="1"/>
</dbReference>
<dbReference type="InterPro" id="IPR027302">
    <property type="entry name" value="Gln_synth_N_conserv_site"/>
</dbReference>
<organism evidence="19 20">
    <name type="scientific">Petrotoga olearia DSM 13574</name>
    <dbReference type="NCBI Taxonomy" id="1122955"/>
    <lineage>
        <taxon>Bacteria</taxon>
        <taxon>Thermotogati</taxon>
        <taxon>Thermotogota</taxon>
        <taxon>Thermotogae</taxon>
        <taxon>Petrotogales</taxon>
        <taxon>Petrotogaceae</taxon>
        <taxon>Petrotoga</taxon>
    </lineage>
</organism>
<feature type="binding site" evidence="10">
    <location>
        <begin position="237"/>
        <end position="238"/>
    </location>
    <ligand>
        <name>L-glutamate</name>
        <dbReference type="ChEBI" id="CHEBI:29985"/>
    </ligand>
</feature>
<evidence type="ECO:0000256" key="16">
    <source>
        <dbReference type="RuleBase" id="RU004356"/>
    </source>
</evidence>
<dbReference type="NCBIfam" id="TIGR00653">
    <property type="entry name" value="GlnA"/>
    <property type="match status" value="1"/>
</dbReference>
<proteinExistence type="inferred from homology"/>
<dbReference type="Gene3D" id="3.10.20.70">
    <property type="entry name" value="Glutamine synthetase, N-terminal domain"/>
    <property type="match status" value="1"/>
</dbReference>
<dbReference type="AlphaFoldDB" id="A0A2K1NWH8"/>
<dbReference type="PROSITE" id="PS51986">
    <property type="entry name" value="GS_BETA_GRASP"/>
    <property type="match status" value="1"/>
</dbReference>
<keyword evidence="6 12" id="KW-0479">Metal-binding</keyword>
<keyword evidence="13" id="KW-0597">Phosphoprotein</keyword>
<dbReference type="InterPro" id="IPR008147">
    <property type="entry name" value="Gln_synt_N"/>
</dbReference>
<dbReference type="PANTHER" id="PTHR43407:SF1">
    <property type="entry name" value="LENGSIN"/>
    <property type="match status" value="1"/>
</dbReference>
<dbReference type="GO" id="GO:0005737">
    <property type="term" value="C:cytoplasm"/>
    <property type="evidence" value="ECO:0007669"/>
    <property type="project" value="UniProtKB-SubCell"/>
</dbReference>
<feature type="binding site" evidence="12">
    <location>
        <position position="128"/>
    </location>
    <ligand>
        <name>Mg(2+)</name>
        <dbReference type="ChEBI" id="CHEBI:18420"/>
        <label>1</label>
    </ligand>
</feature>
<gene>
    <name evidence="19" type="ORF">X929_08360</name>
</gene>
<keyword evidence="7 11" id="KW-0547">Nucleotide-binding</keyword>
<feature type="modified residue" description="O-AMP-tyrosine" evidence="13">
    <location>
        <position position="370"/>
    </location>
</feature>
<keyword evidence="9 12" id="KW-0460">Magnesium</keyword>
<dbReference type="InterPro" id="IPR014746">
    <property type="entry name" value="Gln_synth/guanido_kin_cat_dom"/>
</dbReference>
<dbReference type="FunFam" id="3.30.590.10:FF:000003">
    <property type="entry name" value="Glutamine synthetase 2"/>
    <property type="match status" value="1"/>
</dbReference>
<evidence type="ECO:0000256" key="2">
    <source>
        <dbReference type="ARBA" id="ARBA00009897"/>
    </source>
</evidence>
<feature type="binding site" evidence="12">
    <location>
        <position position="330"/>
    </location>
    <ligand>
        <name>Mg(2+)</name>
        <dbReference type="ChEBI" id="CHEBI:18420"/>
        <label>1</label>
    </ligand>
</feature>
<evidence type="ECO:0000259" key="18">
    <source>
        <dbReference type="PROSITE" id="PS51987"/>
    </source>
</evidence>
<dbReference type="SUPFAM" id="SSF55931">
    <property type="entry name" value="Glutamine synthetase/guanido kinase"/>
    <property type="match status" value="1"/>
</dbReference>
<evidence type="ECO:0000256" key="12">
    <source>
        <dbReference type="PIRSR" id="PIRSR604809-3"/>
    </source>
</evidence>
<dbReference type="InterPro" id="IPR004809">
    <property type="entry name" value="Gln_synth_I"/>
</dbReference>
<dbReference type="InterPro" id="IPR036651">
    <property type="entry name" value="Gln_synt_N_sf"/>
</dbReference>
<dbReference type="EMBL" id="AZRL01000022">
    <property type="protein sequence ID" value="PNR94895.1"/>
    <property type="molecule type" value="Genomic_DNA"/>
</dbReference>
<feature type="binding site" evidence="10">
    <location>
        <position position="295"/>
    </location>
    <ligand>
        <name>L-glutamate</name>
        <dbReference type="ChEBI" id="CHEBI:29985"/>
    </ligand>
</feature>
<protein>
    <recommendedName>
        <fullName evidence="3 16">Glutamine synthetase</fullName>
        <ecNumber evidence="16">6.3.1.2</ecNumber>
    </recommendedName>
</protein>
<dbReference type="Pfam" id="PF00120">
    <property type="entry name" value="Gln-synt_C"/>
    <property type="match status" value="1"/>
</dbReference>
<feature type="binding site" evidence="11">
    <location>
        <position position="181"/>
    </location>
    <ligand>
        <name>ATP</name>
        <dbReference type="ChEBI" id="CHEBI:30616"/>
    </ligand>
</feature>
<feature type="binding site" evidence="12">
    <location>
        <position position="242"/>
    </location>
    <ligand>
        <name>Mg(2+)</name>
        <dbReference type="ChEBI" id="CHEBI:18420"/>
        <label>1</label>
    </ligand>
</feature>
<comment type="caution">
    <text evidence="19">The sequence shown here is derived from an EMBL/GenBank/DDBJ whole genome shotgun (WGS) entry which is preliminary data.</text>
</comment>
<evidence type="ECO:0000256" key="9">
    <source>
        <dbReference type="ARBA" id="ARBA00022842"/>
    </source>
</evidence>
<dbReference type="Gene3D" id="3.30.590.10">
    <property type="entry name" value="Glutamine synthetase/guanido kinase, catalytic domain"/>
    <property type="match status" value="1"/>
</dbReference>
<keyword evidence="5 16" id="KW-0436">Ligase</keyword>
<evidence type="ECO:0000256" key="1">
    <source>
        <dbReference type="ARBA" id="ARBA00004496"/>
    </source>
</evidence>
<feature type="binding site" evidence="11">
    <location>
        <position position="313"/>
    </location>
    <ligand>
        <name>ATP</name>
        <dbReference type="ChEBI" id="CHEBI:30616"/>
    </ligand>
</feature>
<evidence type="ECO:0000256" key="13">
    <source>
        <dbReference type="PIRSR" id="PIRSR604809-50"/>
    </source>
</evidence>
<dbReference type="Proteomes" id="UP000236434">
    <property type="component" value="Unassembled WGS sequence"/>
</dbReference>
<dbReference type="GO" id="GO:0005524">
    <property type="term" value="F:ATP binding"/>
    <property type="evidence" value="ECO:0007669"/>
    <property type="project" value="UniProtKB-KW"/>
</dbReference>
<feature type="binding site" evidence="12">
    <location>
        <position position="130"/>
    </location>
    <ligand>
        <name>Mg(2+)</name>
        <dbReference type="ChEBI" id="CHEBI:18420"/>
        <label>1</label>
    </ligand>
</feature>
<evidence type="ECO:0000256" key="4">
    <source>
        <dbReference type="ARBA" id="ARBA00022490"/>
    </source>
</evidence>
<feature type="binding site" evidence="10">
    <location>
        <position position="313"/>
    </location>
    <ligand>
        <name>L-glutamate</name>
        <dbReference type="ChEBI" id="CHEBI:29985"/>
    </ligand>
</feature>
<name>A0A2K1NWH8_9BACT</name>
<dbReference type="GO" id="GO:0006542">
    <property type="term" value="P:glutamine biosynthetic process"/>
    <property type="evidence" value="ECO:0007669"/>
    <property type="project" value="InterPro"/>
</dbReference>
<keyword evidence="4" id="KW-0963">Cytoplasm</keyword>
<feature type="binding site" evidence="10">
    <location>
        <position position="301"/>
    </location>
    <ligand>
        <name>L-glutamate</name>
        <dbReference type="ChEBI" id="CHEBI:29985"/>
    </ligand>
</feature>
<reference evidence="19 20" key="1">
    <citation type="submission" date="2013-12" db="EMBL/GenBank/DDBJ databases">
        <title>Comparative genomics of Petrotoga isolates.</title>
        <authorList>
            <person name="Nesbo C.L."/>
            <person name="Charchuk R."/>
            <person name="Chow K."/>
        </authorList>
    </citation>
    <scope>NUCLEOTIDE SEQUENCE [LARGE SCALE GENOMIC DNA]</scope>
    <source>
        <strain evidence="19 20">DSM 13574</strain>
    </source>
</reference>
<dbReference type="PROSITE" id="PS00180">
    <property type="entry name" value="GLNA_1"/>
    <property type="match status" value="1"/>
</dbReference>
<dbReference type="SMART" id="SM01230">
    <property type="entry name" value="Gln-synt_C"/>
    <property type="match status" value="1"/>
</dbReference>
<dbReference type="GO" id="GO:0016020">
    <property type="term" value="C:membrane"/>
    <property type="evidence" value="ECO:0007669"/>
    <property type="project" value="TreeGrafter"/>
</dbReference>
<evidence type="ECO:0000256" key="11">
    <source>
        <dbReference type="PIRSR" id="PIRSR604809-2"/>
    </source>
</evidence>
<comment type="similarity">
    <text evidence="2 14 15">Belongs to the glutamine synthetase family.</text>
</comment>
<evidence type="ECO:0000313" key="20">
    <source>
        <dbReference type="Proteomes" id="UP000236434"/>
    </source>
</evidence>
<evidence type="ECO:0000256" key="6">
    <source>
        <dbReference type="ARBA" id="ARBA00022723"/>
    </source>
</evidence>
<feature type="binding site" evidence="11">
    <location>
        <begin position="244"/>
        <end position="246"/>
    </location>
    <ligand>
        <name>ATP</name>
        <dbReference type="ChEBI" id="CHEBI:30616"/>
    </ligand>
</feature>
<comment type="cofactor">
    <cofactor evidence="12">
        <name>Mg(2+)</name>
        <dbReference type="ChEBI" id="CHEBI:18420"/>
    </cofactor>
    <text evidence="12">Binds 2 Mg(2+) ions per subunit.</text>
</comment>
<evidence type="ECO:0000256" key="7">
    <source>
        <dbReference type="ARBA" id="ARBA00022741"/>
    </source>
</evidence>
<dbReference type="GO" id="GO:0004356">
    <property type="term" value="F:glutamine synthetase activity"/>
    <property type="evidence" value="ECO:0007669"/>
    <property type="project" value="UniProtKB-EC"/>
</dbReference>
<comment type="catalytic activity">
    <reaction evidence="16">
        <text>L-glutamate + NH4(+) + ATP = L-glutamine + ADP + phosphate + H(+)</text>
        <dbReference type="Rhea" id="RHEA:16169"/>
        <dbReference type="ChEBI" id="CHEBI:15378"/>
        <dbReference type="ChEBI" id="CHEBI:28938"/>
        <dbReference type="ChEBI" id="CHEBI:29985"/>
        <dbReference type="ChEBI" id="CHEBI:30616"/>
        <dbReference type="ChEBI" id="CHEBI:43474"/>
        <dbReference type="ChEBI" id="CHEBI:58359"/>
        <dbReference type="ChEBI" id="CHEBI:456216"/>
        <dbReference type="EC" id="6.3.1.2"/>
    </reaction>
</comment>
<dbReference type="EC" id="6.3.1.2" evidence="16"/>
<dbReference type="Pfam" id="PF03951">
    <property type="entry name" value="Gln-synt_N"/>
    <property type="match status" value="1"/>
</dbReference>
<feature type="domain" description="GS beta-grasp" evidence="17">
    <location>
        <begin position="13"/>
        <end position="99"/>
    </location>
</feature>
<dbReference type="PROSITE" id="PS00181">
    <property type="entry name" value="GLNA_ATP"/>
    <property type="match status" value="1"/>
</dbReference>
<dbReference type="InterPro" id="IPR027303">
    <property type="entry name" value="Gln_synth_gly_rich_site"/>
</dbReference>
<feature type="domain" description="GS catalytic" evidence="18">
    <location>
        <begin position="105"/>
        <end position="441"/>
    </location>
</feature>
<dbReference type="PROSITE" id="PS51987">
    <property type="entry name" value="GS_CATALYTIC"/>
    <property type="match status" value="1"/>
</dbReference>
<evidence type="ECO:0000256" key="3">
    <source>
        <dbReference type="ARBA" id="ARBA00021364"/>
    </source>
</evidence>
<keyword evidence="8 11" id="KW-0067">ATP-binding</keyword>
<evidence type="ECO:0000313" key="19">
    <source>
        <dbReference type="EMBL" id="PNR94895.1"/>
    </source>
</evidence>
<feature type="binding site" evidence="10">
    <location>
        <position position="332"/>
    </location>
    <ligand>
        <name>L-glutamate</name>
        <dbReference type="ChEBI" id="CHEBI:29985"/>
    </ligand>
</feature>
<evidence type="ECO:0000259" key="17">
    <source>
        <dbReference type="PROSITE" id="PS51986"/>
    </source>
</evidence>
<feature type="binding site" evidence="12">
    <location>
        <position position="186"/>
    </location>
    <ligand>
        <name>Mg(2+)</name>
        <dbReference type="ChEBI" id="CHEBI:18420"/>
        <label>1</label>
    </ligand>
</feature>
<accession>A0A2K1NWH8</accession>
<evidence type="ECO:0000256" key="14">
    <source>
        <dbReference type="PROSITE-ProRule" id="PRU01330"/>
    </source>
</evidence>
<feature type="binding site" evidence="11">
    <location>
        <begin position="196"/>
        <end position="198"/>
    </location>
    <ligand>
        <name>ATP</name>
        <dbReference type="ChEBI" id="CHEBI:30616"/>
    </ligand>
</feature>
<dbReference type="PANTHER" id="PTHR43407">
    <property type="entry name" value="GLUTAMINE SYNTHETASE"/>
    <property type="match status" value="1"/>
</dbReference>
<evidence type="ECO:0000256" key="8">
    <source>
        <dbReference type="ARBA" id="ARBA00022840"/>
    </source>
</evidence>
<dbReference type="GO" id="GO:0046872">
    <property type="term" value="F:metal ion binding"/>
    <property type="evidence" value="ECO:0007669"/>
    <property type="project" value="UniProtKB-KW"/>
</dbReference>
<dbReference type="OrthoDB" id="9807095at2"/>
<evidence type="ECO:0000256" key="15">
    <source>
        <dbReference type="RuleBase" id="RU000384"/>
    </source>
</evidence>
<comment type="subcellular location">
    <subcellularLocation>
        <location evidence="1">Cytoplasm</location>
    </subcellularLocation>
</comment>
<dbReference type="InterPro" id="IPR008146">
    <property type="entry name" value="Gln_synth_cat_dom"/>
</dbReference>